<dbReference type="CDD" id="cd01949">
    <property type="entry name" value="GGDEF"/>
    <property type="match status" value="1"/>
</dbReference>
<proteinExistence type="predicted"/>
<reference evidence="6" key="1">
    <citation type="journal article" date="2016" name="Front. Microbiol.">
        <title>Molecular Keys to the Janthinobacterium and Duganella spp. Interaction with the Plant Pathogen Fusarium graminearum.</title>
        <authorList>
            <person name="Haack F.S."/>
            <person name="Poehlein A."/>
            <person name="Kroger C."/>
            <person name="Voigt C.A."/>
            <person name="Piepenbring M."/>
            <person name="Bode H.B."/>
            <person name="Daniel R."/>
            <person name="Schafer W."/>
            <person name="Streit W.R."/>
        </authorList>
    </citation>
    <scope>NUCLEOTIDE SEQUENCE [LARGE SCALE GENOMIC DNA]</scope>
    <source>
        <strain evidence="6">T54</strain>
    </source>
</reference>
<evidence type="ECO:0000313" key="6">
    <source>
        <dbReference type="Proteomes" id="UP000175989"/>
    </source>
</evidence>
<dbReference type="InterPro" id="IPR054327">
    <property type="entry name" value="His-kinase-like_sensor"/>
</dbReference>
<dbReference type="GO" id="GO:0071111">
    <property type="term" value="F:cyclic-guanylate-specific phosphodiesterase activity"/>
    <property type="evidence" value="ECO:0007669"/>
    <property type="project" value="UniProtKB-EC"/>
</dbReference>
<dbReference type="InterPro" id="IPR052163">
    <property type="entry name" value="DGC-Regulatory_Protein"/>
</dbReference>
<dbReference type="CDD" id="cd12915">
    <property type="entry name" value="PDC2_DGC_like"/>
    <property type="match status" value="1"/>
</dbReference>
<dbReference type="Proteomes" id="UP000175989">
    <property type="component" value="Unassembled WGS sequence"/>
</dbReference>
<name>A0A1E7WGN3_9BURK</name>
<dbReference type="AlphaFoldDB" id="A0A1E7WGN3"/>
<dbReference type="EC" id="3.1.4.52" evidence="5"/>
<evidence type="ECO:0000259" key="4">
    <source>
        <dbReference type="PROSITE" id="PS50887"/>
    </source>
</evidence>
<keyword evidence="6" id="KW-1185">Reference proteome</keyword>
<keyword evidence="1" id="KW-0812">Transmembrane</keyword>
<feature type="domain" description="PAC" evidence="3">
    <location>
        <begin position="372"/>
        <end position="424"/>
    </location>
</feature>
<dbReference type="Pfam" id="PF22588">
    <property type="entry name" value="dCache_1_like"/>
    <property type="match status" value="1"/>
</dbReference>
<protein>
    <submittedName>
        <fullName evidence="5">Cyclic di-GMP phosphodiesterase Gmr</fullName>
        <ecNumber evidence="5">3.1.4.52</ecNumber>
    </submittedName>
</protein>
<dbReference type="NCBIfam" id="TIGR00229">
    <property type="entry name" value="sensory_box"/>
    <property type="match status" value="1"/>
</dbReference>
<dbReference type="Gene3D" id="3.30.450.20">
    <property type="entry name" value="PAS domain"/>
    <property type="match status" value="3"/>
</dbReference>
<feature type="domain" description="GGDEF" evidence="4">
    <location>
        <begin position="456"/>
        <end position="592"/>
    </location>
</feature>
<keyword evidence="5" id="KW-0378">Hydrolase</keyword>
<dbReference type="Pfam" id="PF13426">
    <property type="entry name" value="PAS_9"/>
    <property type="match status" value="1"/>
</dbReference>
<keyword evidence="1" id="KW-0472">Membrane</keyword>
<evidence type="ECO:0000313" key="5">
    <source>
        <dbReference type="EMBL" id="OEZ97644.1"/>
    </source>
</evidence>
<dbReference type="PROSITE" id="PS50113">
    <property type="entry name" value="PAC"/>
    <property type="match status" value="1"/>
</dbReference>
<evidence type="ECO:0000259" key="2">
    <source>
        <dbReference type="PROSITE" id="PS50112"/>
    </source>
</evidence>
<dbReference type="CDD" id="cd12914">
    <property type="entry name" value="PDC1_DGC_like"/>
    <property type="match status" value="1"/>
</dbReference>
<dbReference type="SMART" id="SM00091">
    <property type="entry name" value="PAS"/>
    <property type="match status" value="1"/>
</dbReference>
<evidence type="ECO:0000256" key="1">
    <source>
        <dbReference type="SAM" id="Phobius"/>
    </source>
</evidence>
<dbReference type="EMBL" id="LROM01000096">
    <property type="protein sequence ID" value="OEZ97644.1"/>
    <property type="molecule type" value="Genomic_DNA"/>
</dbReference>
<sequence>MRSQTDHYAKAMEAYVLHALQSVDLAMIGFANAIKVLPNAQNRAAVSELLSARAANFNADYWLSFLDTKGNVIATSLDIDIEGHNYAERDYFKAHLDNSHGNRPFIGAPVIGKYTGAKLFFVSRRVENAKGEFIGVLLAPLDVRRYAALFDNSRFTADMSITLLYRDGRVIARSPLFEQSFGRDLSGGELFRQLRNGNSGTYKAVGIVDGLHRIYSYRVFEQLPLIMLVGSSDADAVRQRDRSYLVAGAGLICLLFLMTAGGIFSLRTHARQEARELRIRALLGESREMEQKLRANEESMKLSALLFHNIGEAMMVTDAGGRILTVNPAFSLLSGYTEQQVIGRRSYELTAGREGVEFFAKMAKTIRDTGQWDGEVWHRHQDGTEYLAKIRFDTVHDDFGHPFRYVVLLSDVTEKKASEERIWRQANFDTLTGLPNRRMFHERLRQEMKKSDRARLPMAILFVDLDHFKEVNDTMGHDKGDLLLKQVAERLTASMRGTDVVARLGGDEFIALLGELRNPPDVTRTAKEILKKMSTPFDLDGDGQQIANISSSIGIALYPQDGKDIETLMKNADQAMYGAKENGKNRYQYYASVDNVLDIHKDRCE</sequence>
<evidence type="ECO:0000259" key="3">
    <source>
        <dbReference type="PROSITE" id="PS50113"/>
    </source>
</evidence>
<dbReference type="NCBIfam" id="TIGR00254">
    <property type="entry name" value="GGDEF"/>
    <property type="match status" value="1"/>
</dbReference>
<gene>
    <name evidence="5" type="primary">gmr_14</name>
    <name evidence="5" type="ORF">DUPY_34770</name>
</gene>
<dbReference type="PROSITE" id="PS50112">
    <property type="entry name" value="PAS"/>
    <property type="match status" value="1"/>
</dbReference>
<dbReference type="Pfam" id="PF00990">
    <property type="entry name" value="GGDEF"/>
    <property type="match status" value="1"/>
</dbReference>
<accession>A0A1E7WGN3</accession>
<dbReference type="PATRIC" id="fig|762836.4.peg.3580"/>
<dbReference type="RefSeq" id="WP_071651664.1">
    <property type="nucleotide sequence ID" value="NZ_LROM01000096.1"/>
</dbReference>
<dbReference type="CDD" id="cd00130">
    <property type="entry name" value="PAS"/>
    <property type="match status" value="1"/>
</dbReference>
<feature type="transmembrane region" description="Helical" evidence="1">
    <location>
        <begin position="244"/>
        <end position="266"/>
    </location>
</feature>
<dbReference type="PANTHER" id="PTHR46663:SF3">
    <property type="entry name" value="SLL0267 PROTEIN"/>
    <property type="match status" value="1"/>
</dbReference>
<dbReference type="InterPro" id="IPR000014">
    <property type="entry name" value="PAS"/>
</dbReference>
<keyword evidence="1" id="KW-1133">Transmembrane helix</keyword>
<feature type="domain" description="PAS" evidence="2">
    <location>
        <begin position="299"/>
        <end position="344"/>
    </location>
</feature>
<dbReference type="FunFam" id="3.30.70.270:FF:000001">
    <property type="entry name" value="Diguanylate cyclase domain protein"/>
    <property type="match status" value="1"/>
</dbReference>
<dbReference type="InterPro" id="IPR000160">
    <property type="entry name" value="GGDEF_dom"/>
</dbReference>
<dbReference type="InterPro" id="IPR043128">
    <property type="entry name" value="Rev_trsase/Diguanyl_cyclase"/>
</dbReference>
<dbReference type="SUPFAM" id="SSF55073">
    <property type="entry name" value="Nucleotide cyclase"/>
    <property type="match status" value="1"/>
</dbReference>
<dbReference type="Gene3D" id="3.30.70.270">
    <property type="match status" value="1"/>
</dbReference>
<dbReference type="PANTHER" id="PTHR46663">
    <property type="entry name" value="DIGUANYLATE CYCLASE DGCT-RELATED"/>
    <property type="match status" value="1"/>
</dbReference>
<dbReference type="PROSITE" id="PS50887">
    <property type="entry name" value="GGDEF"/>
    <property type="match status" value="1"/>
</dbReference>
<comment type="caution">
    <text evidence="5">The sequence shown here is derived from an EMBL/GenBank/DDBJ whole genome shotgun (WGS) entry which is preliminary data.</text>
</comment>
<dbReference type="SMART" id="SM00267">
    <property type="entry name" value="GGDEF"/>
    <property type="match status" value="1"/>
</dbReference>
<dbReference type="InterPro" id="IPR000700">
    <property type="entry name" value="PAS-assoc_C"/>
</dbReference>
<dbReference type="SUPFAM" id="SSF55785">
    <property type="entry name" value="PYP-like sensor domain (PAS domain)"/>
    <property type="match status" value="1"/>
</dbReference>
<organism evidence="5 6">
    <name type="scientific">Duganella phyllosphaerae</name>
    <dbReference type="NCBI Taxonomy" id="762836"/>
    <lineage>
        <taxon>Bacteria</taxon>
        <taxon>Pseudomonadati</taxon>
        <taxon>Pseudomonadota</taxon>
        <taxon>Betaproteobacteria</taxon>
        <taxon>Burkholderiales</taxon>
        <taxon>Oxalobacteraceae</taxon>
        <taxon>Telluria group</taxon>
        <taxon>Duganella</taxon>
    </lineage>
</organism>
<dbReference type="OrthoDB" id="9813903at2"/>
<dbReference type="InterPro" id="IPR029787">
    <property type="entry name" value="Nucleotide_cyclase"/>
</dbReference>
<dbReference type="InterPro" id="IPR035965">
    <property type="entry name" value="PAS-like_dom_sf"/>
</dbReference>